<dbReference type="AlphaFoldDB" id="A0A9W6ZLZ5"/>
<keyword evidence="18" id="KW-1185">Reference proteome</keyword>
<protein>
    <recommendedName>
        <fullName evidence="14">DNA topoisomerase 2</fullName>
        <ecNumber evidence="14">5.6.2.2</ecNumber>
    </recommendedName>
</protein>
<keyword evidence="12 13" id="KW-0413">Isomerase</keyword>
<dbReference type="InterPro" id="IPR006171">
    <property type="entry name" value="TOPRIM_dom"/>
</dbReference>
<comment type="function">
    <text evidence="14">Control of topological states of DNA by transient breakage and subsequent rejoining of DNA strands. Topoisomerase II makes double-strand breaks.</text>
</comment>
<accession>A0A9W6ZLZ5</accession>
<evidence type="ECO:0000256" key="1">
    <source>
        <dbReference type="ARBA" id="ARBA00000185"/>
    </source>
</evidence>
<evidence type="ECO:0000256" key="11">
    <source>
        <dbReference type="ARBA" id="ARBA00023125"/>
    </source>
</evidence>
<evidence type="ECO:0000313" key="18">
    <source>
        <dbReference type="Proteomes" id="UP001165082"/>
    </source>
</evidence>
<dbReference type="EC" id="5.6.2.2" evidence="14"/>
<dbReference type="Gene3D" id="3.30.565.10">
    <property type="entry name" value="Histidine kinase-like ATPase, C-terminal domain"/>
    <property type="match status" value="1"/>
</dbReference>
<dbReference type="InterPro" id="IPR001241">
    <property type="entry name" value="Topo_IIA"/>
</dbReference>
<dbReference type="GO" id="GO:0003677">
    <property type="term" value="F:DNA binding"/>
    <property type="evidence" value="ECO:0007669"/>
    <property type="project" value="UniProtKB-UniRule"/>
</dbReference>
<dbReference type="CDD" id="cd03365">
    <property type="entry name" value="TOPRIM_TopoIIA"/>
    <property type="match status" value="1"/>
</dbReference>
<evidence type="ECO:0000259" key="16">
    <source>
        <dbReference type="PROSITE" id="PS52040"/>
    </source>
</evidence>
<dbReference type="InterPro" id="IPR020568">
    <property type="entry name" value="Ribosomal_Su5_D2-typ_SF"/>
</dbReference>
<evidence type="ECO:0000256" key="8">
    <source>
        <dbReference type="ARBA" id="ARBA00022840"/>
    </source>
</evidence>
<dbReference type="PRINTS" id="PR01158">
    <property type="entry name" value="TOPISMRASEII"/>
</dbReference>
<dbReference type="PRINTS" id="PR00418">
    <property type="entry name" value="TPI2FAMILY"/>
</dbReference>
<dbReference type="GO" id="GO:0000712">
    <property type="term" value="P:resolution of meiotic recombination intermediates"/>
    <property type="evidence" value="ECO:0007669"/>
    <property type="project" value="TreeGrafter"/>
</dbReference>
<dbReference type="InterPro" id="IPR013759">
    <property type="entry name" value="Topo_IIA_B_C"/>
</dbReference>
<evidence type="ECO:0000256" key="12">
    <source>
        <dbReference type="ARBA" id="ARBA00023235"/>
    </source>
</evidence>
<comment type="catalytic activity">
    <reaction evidence="1 13 14">
        <text>ATP-dependent breakage, passage and rejoining of double-stranded DNA.</text>
        <dbReference type="EC" id="5.6.2.2"/>
    </reaction>
</comment>
<dbReference type="GO" id="GO:0046872">
    <property type="term" value="F:metal ion binding"/>
    <property type="evidence" value="ECO:0007669"/>
    <property type="project" value="UniProtKB-KW"/>
</dbReference>
<dbReference type="Gene3D" id="3.30.230.10">
    <property type="match status" value="1"/>
</dbReference>
<evidence type="ECO:0000313" key="17">
    <source>
        <dbReference type="EMBL" id="GMH52944.1"/>
    </source>
</evidence>
<feature type="domain" description="Toprim" evidence="15">
    <location>
        <begin position="424"/>
        <end position="541"/>
    </location>
</feature>
<comment type="cofactor">
    <cofactor evidence="3">
        <name>Mg(2+)</name>
        <dbReference type="ChEBI" id="CHEBI:18420"/>
    </cofactor>
</comment>
<dbReference type="InterPro" id="IPR031660">
    <property type="entry name" value="TOPRIM_C"/>
</dbReference>
<evidence type="ECO:0000256" key="14">
    <source>
        <dbReference type="RuleBase" id="RU362094"/>
    </source>
</evidence>
<dbReference type="InterPro" id="IPR018522">
    <property type="entry name" value="TopoIIA_CS"/>
</dbReference>
<dbReference type="GO" id="GO:0009536">
    <property type="term" value="C:plastid"/>
    <property type="evidence" value="ECO:0007669"/>
    <property type="project" value="UniProtKB-SubCell"/>
</dbReference>
<keyword evidence="7 14" id="KW-0547">Nucleotide-binding</keyword>
<dbReference type="SMART" id="SM00434">
    <property type="entry name" value="TOP4c"/>
    <property type="match status" value="1"/>
</dbReference>
<gene>
    <name evidence="17" type="ORF">TrRE_jg6314</name>
</gene>
<dbReference type="Pfam" id="PF00521">
    <property type="entry name" value="DNA_topoisoIV"/>
    <property type="match status" value="1"/>
</dbReference>
<dbReference type="FunFam" id="3.40.50.670:FF:000001">
    <property type="entry name" value="DNA topoisomerase 2"/>
    <property type="match status" value="1"/>
</dbReference>
<dbReference type="PROSITE" id="PS00177">
    <property type="entry name" value="TOPOISOMERASE_II"/>
    <property type="match status" value="1"/>
</dbReference>
<keyword evidence="10 13" id="KW-0799">Topoisomerase</keyword>
<evidence type="ECO:0000256" key="13">
    <source>
        <dbReference type="PROSITE-ProRule" id="PRU01384"/>
    </source>
</evidence>
<dbReference type="GO" id="GO:0003918">
    <property type="term" value="F:DNA topoisomerase type II (double strand cut, ATP-hydrolyzing) activity"/>
    <property type="evidence" value="ECO:0007669"/>
    <property type="project" value="UniProtKB-UniRule"/>
</dbReference>
<dbReference type="EMBL" id="BRXZ01000755">
    <property type="protein sequence ID" value="GMH52944.1"/>
    <property type="molecule type" value="Genomic_DNA"/>
</dbReference>
<dbReference type="Pfam" id="PF01751">
    <property type="entry name" value="Toprim"/>
    <property type="match status" value="1"/>
</dbReference>
<dbReference type="SUPFAM" id="SSF54211">
    <property type="entry name" value="Ribosomal protein S5 domain 2-like"/>
    <property type="match status" value="1"/>
</dbReference>
<dbReference type="InterPro" id="IPR013758">
    <property type="entry name" value="Topo_IIA_A/C_ab"/>
</dbReference>
<dbReference type="OrthoDB" id="276498at2759"/>
<dbReference type="InterPro" id="IPR050634">
    <property type="entry name" value="DNA_Topoisomerase_II"/>
</dbReference>
<dbReference type="Gene3D" id="1.10.268.10">
    <property type="entry name" value="Topoisomerase, domain 3"/>
    <property type="match status" value="1"/>
</dbReference>
<name>A0A9W6ZLZ5_9STRA</name>
<dbReference type="Gene3D" id="3.30.1490.30">
    <property type="match status" value="1"/>
</dbReference>
<dbReference type="SUPFAM" id="SSF56719">
    <property type="entry name" value="Type II DNA topoisomerase"/>
    <property type="match status" value="1"/>
</dbReference>
<evidence type="ECO:0000256" key="3">
    <source>
        <dbReference type="ARBA" id="ARBA00001946"/>
    </source>
</evidence>
<dbReference type="InterPro" id="IPR014721">
    <property type="entry name" value="Ribsml_uS5_D2-typ_fold_subgr"/>
</dbReference>
<comment type="subunit">
    <text evidence="14">Homodimer.</text>
</comment>
<comment type="caution">
    <text evidence="17">The sequence shown here is derived from an EMBL/GenBank/DDBJ whole genome shotgun (WGS) entry which is preliminary data.</text>
</comment>
<dbReference type="InterPro" id="IPR001154">
    <property type="entry name" value="TopoII_euk"/>
</dbReference>
<dbReference type="GO" id="GO:0006265">
    <property type="term" value="P:DNA topological change"/>
    <property type="evidence" value="ECO:0007669"/>
    <property type="project" value="UniProtKB-UniRule"/>
</dbReference>
<proteinExistence type="inferred from homology"/>
<dbReference type="PROSITE" id="PS52040">
    <property type="entry name" value="TOPO_IIA"/>
    <property type="match status" value="1"/>
</dbReference>
<dbReference type="InterPro" id="IPR036890">
    <property type="entry name" value="HATPase_C_sf"/>
</dbReference>
<evidence type="ECO:0000259" key="15">
    <source>
        <dbReference type="PROSITE" id="PS50880"/>
    </source>
</evidence>
<dbReference type="Pfam" id="PF16898">
    <property type="entry name" value="TOPRIM_C"/>
    <property type="match status" value="1"/>
</dbReference>
<feature type="domain" description="Topo IIA-type catalytic" evidence="16">
    <location>
        <begin position="672"/>
        <end position="1102"/>
    </location>
</feature>
<sequence>MYVGSTTPRPDPNQYVPARRKDGRLIMKLAPTTVVNTPACVKIFDEIIVNATDNLTRSKSTSTLHVDIDVSSNTISICNDGATVPIEVHKGENMYLPQLIFGNLLTGSNFKDSGSTTGGRHGYGAKLTNIFSKEFKVECNDHRKKLNYTQAWSSNMQSHTPPIIVPSTPSTCPNPSFPPTTSYTRITYTLDLPALSMSGASPTLPPGDYVAMSRRVLDVAGTTAFKEVVLNGVKIDVKNFKEYAEMYAEDATYQKINDRWEIAVSPPPEGVDASSDHNNISFVNAIATTRGGTHINLASNQIVKHLQTHFSKKHPTLPTASPHIIKNHIMIFLNGKVSDPSFDSQSKELLTTAPKDYGSTLVLPPSFLSKVASGPIGSSILDHLKRNERRKLDKIFQGGQKRGGVDVPKLDDAHRAGTKEADACTLILTEGDSAKALAVSGLEVVGRDYYGVFPLRGKVLNVRDVSLKTLSGNAEVKAMSTILGLDFSKKYETEEELKTLRYGRIMLMTDQDADGSHIKGLVMNFIHHFWPSLLRVKPSFIGMLLTPLVKCFKGKEERQFGSMNEFQKWWDEEPRKGWRVKYYKGLGTSTASEGKAYFKNFEGMTRLFEYEEGDGERLDMAFDKGKSEERRTWLLDKFDANAIPNFGPVLAYKDFVDEELIHFSAADNIRSIPHIVDGLKPSQRKVLYACFKRNLKNEIKVAQLAGYIAEQTAYHHGEASLHSTIISMGQDFVGSNNINLLTPSGQFGTRLTGGKDYASPRYIFTRLMPHTRSLYSDLDDPLLSYLSDDGQKIEPSYFVPTLPMLAINGSHGIGTGWSTSIPPHNPLDVIGYIRARIEGRHGSLPPLRPWVKGFKGTYEEGKNGVVTRGTIRVVDRGLVEITELPVGRWTGDYKEFLVKMKERGDIKGFTESHTTDEICFDVSMPRQVLARHERALHKLFKLESNVNVTNMNAFGVDGVVRKYERIEDMIEEWYGVREEVYVRRKEERLKVLEYENQLLQNRGRFIDLVLRKEIDLFGGVGKGELVDALAEKGFKGKGKLDAIIGGGEWEGGEDAYDYLLSMNVSSFTRERIQAMEEDKGNKVMELEQVRAESVEDMWRRELDELESLFA</sequence>
<dbReference type="SMART" id="SM00433">
    <property type="entry name" value="TOP2c"/>
    <property type="match status" value="1"/>
</dbReference>
<comment type="subcellular location">
    <subcellularLocation>
        <location evidence="4">Plastid</location>
    </subcellularLocation>
</comment>
<dbReference type="FunFam" id="3.90.199.10:FF:000002">
    <property type="entry name" value="DNA topoisomerase 2"/>
    <property type="match status" value="1"/>
</dbReference>
<dbReference type="Gene3D" id="3.90.199.10">
    <property type="entry name" value="Topoisomerase II, domain 5"/>
    <property type="match status" value="1"/>
</dbReference>
<comment type="similarity">
    <text evidence="5 14">Belongs to the type II topoisomerase family.</text>
</comment>
<dbReference type="InterPro" id="IPR013506">
    <property type="entry name" value="Topo_IIA_bsu_dom2"/>
</dbReference>
<evidence type="ECO:0000256" key="7">
    <source>
        <dbReference type="ARBA" id="ARBA00022741"/>
    </source>
</evidence>
<dbReference type="Gene3D" id="3.30.1360.40">
    <property type="match status" value="1"/>
</dbReference>
<dbReference type="InterPro" id="IPR002205">
    <property type="entry name" value="Topo_IIA_dom_A"/>
</dbReference>
<keyword evidence="8 14" id="KW-0067">ATP-binding</keyword>
<dbReference type="Gene3D" id="3.40.50.670">
    <property type="match status" value="1"/>
</dbReference>
<feature type="active site" description="O-(5'-phospho-DNA)-tyrosine intermediate" evidence="13">
    <location>
        <position position="762"/>
    </location>
</feature>
<evidence type="ECO:0000256" key="9">
    <source>
        <dbReference type="ARBA" id="ARBA00022842"/>
    </source>
</evidence>
<evidence type="ECO:0000256" key="5">
    <source>
        <dbReference type="ARBA" id="ARBA00011080"/>
    </source>
</evidence>
<dbReference type="Pfam" id="PF00204">
    <property type="entry name" value="DNA_gyraseB"/>
    <property type="match status" value="1"/>
</dbReference>
<keyword evidence="6" id="KW-0479">Metal-binding</keyword>
<dbReference type="SUPFAM" id="SSF55874">
    <property type="entry name" value="ATPase domain of HSP90 chaperone/DNA topoisomerase II/histidine kinase"/>
    <property type="match status" value="1"/>
</dbReference>
<evidence type="ECO:0000256" key="2">
    <source>
        <dbReference type="ARBA" id="ARBA00001913"/>
    </source>
</evidence>
<reference evidence="17" key="1">
    <citation type="submission" date="2022-07" db="EMBL/GenBank/DDBJ databases">
        <title>Genome analysis of Parmales, a sister group of diatoms, reveals the evolutionary specialization of diatoms from phago-mixotrophs to photoautotrophs.</title>
        <authorList>
            <person name="Ban H."/>
            <person name="Sato S."/>
            <person name="Yoshikawa S."/>
            <person name="Kazumasa Y."/>
            <person name="Nakamura Y."/>
            <person name="Ichinomiya M."/>
            <person name="Saitoh K."/>
            <person name="Sato N."/>
            <person name="Blanc-Mathieu R."/>
            <person name="Endo H."/>
            <person name="Kuwata A."/>
            <person name="Ogata H."/>
        </authorList>
    </citation>
    <scope>NUCLEOTIDE SEQUENCE</scope>
</reference>
<dbReference type="GO" id="GO:0005524">
    <property type="term" value="F:ATP binding"/>
    <property type="evidence" value="ECO:0007669"/>
    <property type="project" value="UniProtKB-UniRule"/>
</dbReference>
<keyword evidence="11 13" id="KW-0238">DNA-binding</keyword>
<dbReference type="PANTHER" id="PTHR10169:SF38">
    <property type="entry name" value="DNA TOPOISOMERASE 2"/>
    <property type="match status" value="1"/>
</dbReference>
<organism evidence="17 18">
    <name type="scientific">Triparma retinervis</name>
    <dbReference type="NCBI Taxonomy" id="2557542"/>
    <lineage>
        <taxon>Eukaryota</taxon>
        <taxon>Sar</taxon>
        <taxon>Stramenopiles</taxon>
        <taxon>Ochrophyta</taxon>
        <taxon>Bolidophyceae</taxon>
        <taxon>Parmales</taxon>
        <taxon>Triparmaceae</taxon>
        <taxon>Triparma</taxon>
    </lineage>
</organism>
<dbReference type="InterPro" id="IPR013760">
    <property type="entry name" value="Topo_IIA-like_dom_sf"/>
</dbReference>
<dbReference type="GO" id="GO:0000819">
    <property type="term" value="P:sister chromatid segregation"/>
    <property type="evidence" value="ECO:0007669"/>
    <property type="project" value="TreeGrafter"/>
</dbReference>
<dbReference type="Proteomes" id="UP001165082">
    <property type="component" value="Unassembled WGS sequence"/>
</dbReference>
<evidence type="ECO:0000256" key="10">
    <source>
        <dbReference type="ARBA" id="ARBA00023029"/>
    </source>
</evidence>
<dbReference type="GO" id="GO:0005634">
    <property type="term" value="C:nucleus"/>
    <property type="evidence" value="ECO:0007669"/>
    <property type="project" value="TreeGrafter"/>
</dbReference>
<dbReference type="InterPro" id="IPR013757">
    <property type="entry name" value="Topo_IIA_A_a_sf"/>
</dbReference>
<comment type="cofactor">
    <cofactor evidence="2">
        <name>Ca(2+)</name>
        <dbReference type="ChEBI" id="CHEBI:29108"/>
    </cofactor>
</comment>
<dbReference type="PROSITE" id="PS50880">
    <property type="entry name" value="TOPRIM"/>
    <property type="match status" value="1"/>
</dbReference>
<evidence type="ECO:0000256" key="6">
    <source>
        <dbReference type="ARBA" id="ARBA00022723"/>
    </source>
</evidence>
<dbReference type="InterPro" id="IPR034157">
    <property type="entry name" value="TOPRIM_TopoII"/>
</dbReference>
<evidence type="ECO:0000256" key="4">
    <source>
        <dbReference type="ARBA" id="ARBA00004474"/>
    </source>
</evidence>
<dbReference type="PANTHER" id="PTHR10169">
    <property type="entry name" value="DNA TOPOISOMERASE/GYRASE"/>
    <property type="match status" value="1"/>
</dbReference>
<keyword evidence="9" id="KW-0460">Magnesium</keyword>